<name>A0A2W7BUZ3_9HYPH</name>
<dbReference type="AlphaFoldDB" id="A0A2W7BUZ3"/>
<comment type="caution">
    <text evidence="2">The sequence shown here is derived from an EMBL/GenBank/DDBJ whole genome shotgun (WGS) entry which is preliminary data.</text>
</comment>
<dbReference type="InterPro" id="IPR057253">
    <property type="entry name" value="CoiA-like_N"/>
</dbReference>
<reference evidence="3" key="1">
    <citation type="submission" date="2017-03" db="EMBL/GenBank/DDBJ databases">
        <authorList>
            <person name="Safronova V.I."/>
            <person name="Sazanova A.L."/>
            <person name="Chirak E.R."/>
        </authorList>
    </citation>
    <scope>NUCLEOTIDE SEQUENCE [LARGE SCALE GENOMIC DNA]</scope>
    <source>
        <strain evidence="3">Ach-343</strain>
    </source>
</reference>
<dbReference type="Pfam" id="PF25164">
    <property type="entry name" value="CoiA_N"/>
    <property type="match status" value="1"/>
</dbReference>
<accession>A0A2W7BUZ3</accession>
<proteinExistence type="predicted"/>
<dbReference type="EMBL" id="MZXV01000072">
    <property type="protein sequence ID" value="PZV34482.1"/>
    <property type="molecule type" value="Genomic_DNA"/>
</dbReference>
<protein>
    <submittedName>
        <fullName evidence="2">Competence protein</fullName>
    </submittedName>
</protein>
<evidence type="ECO:0000259" key="1">
    <source>
        <dbReference type="Pfam" id="PF25164"/>
    </source>
</evidence>
<evidence type="ECO:0000313" key="2">
    <source>
        <dbReference type="EMBL" id="PZV34482.1"/>
    </source>
</evidence>
<dbReference type="Proteomes" id="UP000248616">
    <property type="component" value="Unassembled WGS sequence"/>
</dbReference>
<gene>
    <name evidence="2" type="ORF">B5V02_32540</name>
</gene>
<sequence length="259" mass="30549">MRYALVNDARRKAAPGLVGRCPGCSQQTVAKCGIQRTWHWAHRGNRPCDAWWGAETIWPRGWKNQFPPEWQEIIRHDETGEKHIADVMTKHGHVIEFQHSYLPAQQRDSRERFYKKMIWLVNGLRLKNDRRRFFESDNLFRVPFSVDVFVTRNPERCMPSAWVNCTKPVLFDFEGFAAPEGAPKALEGKLWCLLPGRVDSYAVVVAVSRAWFLDAAWNREQIIPTQAIGWFVHNRLSARHRNYAHDPNFRRRGRRRRRF</sequence>
<keyword evidence="3" id="KW-1185">Reference proteome</keyword>
<feature type="domain" description="Competence protein CoiA-like N-terminal" evidence="1">
    <location>
        <begin position="21"/>
        <end position="49"/>
    </location>
</feature>
<evidence type="ECO:0000313" key="3">
    <source>
        <dbReference type="Proteomes" id="UP000248616"/>
    </source>
</evidence>
<organism evidence="2 3">
    <name type="scientific">Mesorhizobium kowhaii</name>
    <dbReference type="NCBI Taxonomy" id="1300272"/>
    <lineage>
        <taxon>Bacteria</taxon>
        <taxon>Pseudomonadati</taxon>
        <taxon>Pseudomonadota</taxon>
        <taxon>Alphaproteobacteria</taxon>
        <taxon>Hyphomicrobiales</taxon>
        <taxon>Phyllobacteriaceae</taxon>
        <taxon>Mesorhizobium</taxon>
    </lineage>
</organism>